<protein>
    <submittedName>
        <fullName evidence="2">Structural maintenance of chromosomes protein</fullName>
    </submittedName>
</protein>
<dbReference type="Proteomes" id="UP000887576">
    <property type="component" value="Unplaced"/>
</dbReference>
<accession>A0AC34QJS2</accession>
<reference evidence="2" key="1">
    <citation type="submission" date="2022-11" db="UniProtKB">
        <authorList>
            <consortium name="WormBaseParasite"/>
        </authorList>
    </citation>
    <scope>IDENTIFICATION</scope>
</reference>
<name>A0AC34QJS2_9BILA</name>
<sequence>MYIKAIHITGFRSYRDRTVIDDFSRRFNVVVGQNGSGKSNFFAAIQFVLSEEFAHLSAEDRQSLLHEGTGNRSTVASVEIVFDNSDRRLAAFDAQEFVISRQITAKKDHYFIDGRVSTRAEISSLMEAAGFSRSNPYYIVKQGKIAELAVATDLTRLKLLREVAGTRIYDEKKRESMDLLTETDDKIAKSKVLLTYMDDRLVTLEEEKEELKEYQRCDKIRRALEYTLLSGDVRDCKKEFDHCMKKRQELQMTLNEAENTKFEKSKAVNAAELEMRTLETREKCLVEEKNNARAEEDRLKEQRDFSQMKTTDLQELVDRVQHGKDDSEKQLTELNVVIKQKEDELKKLKPRYEELVQLKAEYEGDYNIANRKVNNLYARSDNTFTSIEERDKHLQQKIMETQNYLHDSREHIEQMTGALEDERATMEEAGERIREIEIQINDHVSRIDTMINEDDENRSILNQKTQILHRMVAERRSIQERISELEAQNDHLNSSFHQSLPKSTADGIRSIDTILADLKSRNTDGRYNEYLNGYHGIVIKLMESDSQYFKALETTAGGTLAYHIVDTVEIALYLLKQMNDRHLRGEANFFPLNRVFSPELRDLRDKSNGRPLLSVIRYDNKYHAVFRQIFGGTILVKDIAAGRAIARNERFDCITLDGDQVSSAGPMTGGYVDVRKSKLDIVMNIKRIEPEIYEFKERYKALTNEYVQQENEVDSLKYALQKNDEQRELIRRTHEQISTEKRELTEMRQRVGLNIEKGSEDLLSLNRKRRELESQIEELRRQIGTPLQDAGINTEIQKATDELKEKRQKLHDLLNELSDLAVHKMKLESELNSCLYRRREEYVQKANAIDFEVKRNELQNSMMETKKLQEQVAECYQRNLKLQDELSDVRSRILELRHNLENLVEQRNSADEIITNNTSEIDSLRRKMTELIKKRDEANQKLKDLGTLPVDMITKFAAMRKSEIEEQWRESRKNLSKYNNINRKALDQYVRSATERDELKNQIVELENSHQQISKLLEATETRKYDVLYLTFKQVAKNFHDVFKKLVPQGAGDLIMKTAPVDQNDPDALEKTRTMHVMERFIGVAIRVNFNDTTPEGFREAITLSGGQKTLVALGLIFAIQKCDPAPFYLFDEIDAALDREKRAAVASLIDEFSCSAQFISTTFRPEMLVHANRCYGVRFRNKISYISLINPDDAVEFLSKDDEIEDTNHQNVENMSLM</sequence>
<evidence type="ECO:0000313" key="1">
    <source>
        <dbReference type="Proteomes" id="UP000887576"/>
    </source>
</evidence>
<evidence type="ECO:0000313" key="2">
    <source>
        <dbReference type="WBParaSite" id="JU765_v2.g16993.t1"/>
    </source>
</evidence>
<proteinExistence type="predicted"/>
<dbReference type="WBParaSite" id="JU765_v2.g16993.t1">
    <property type="protein sequence ID" value="JU765_v2.g16993.t1"/>
    <property type="gene ID" value="JU765_v2.g16993"/>
</dbReference>
<organism evidence="1 2">
    <name type="scientific">Panagrolaimus sp. JU765</name>
    <dbReference type="NCBI Taxonomy" id="591449"/>
    <lineage>
        <taxon>Eukaryota</taxon>
        <taxon>Metazoa</taxon>
        <taxon>Ecdysozoa</taxon>
        <taxon>Nematoda</taxon>
        <taxon>Chromadorea</taxon>
        <taxon>Rhabditida</taxon>
        <taxon>Tylenchina</taxon>
        <taxon>Panagrolaimomorpha</taxon>
        <taxon>Panagrolaimoidea</taxon>
        <taxon>Panagrolaimidae</taxon>
        <taxon>Panagrolaimus</taxon>
    </lineage>
</organism>